<accession>A0A7H1MXM9</accession>
<protein>
    <submittedName>
        <fullName evidence="1">Uncharacterized protein</fullName>
    </submittedName>
</protein>
<name>A0A7H1MXM9_9PROT</name>
<sequence>MFGDKNASMPRAELMPTVLIKDVGRSDVTMVRQENSNKTSRPSLGSDAAVRRLDRCRLSAGLLVIVFGTNEVGTRFFI</sequence>
<reference evidence="1 2" key="1">
    <citation type="submission" date="2020-05" db="EMBL/GenBank/DDBJ databases">
        <title>Complete closed genome sequence of Defluviicoccus vanus.</title>
        <authorList>
            <person name="Bessarab I."/>
            <person name="Arumugam K."/>
            <person name="Maszenan A.M."/>
            <person name="Seviour R.J."/>
            <person name="Williams R.B."/>
        </authorList>
    </citation>
    <scope>NUCLEOTIDE SEQUENCE [LARGE SCALE GENOMIC DNA]</scope>
    <source>
        <strain evidence="1 2">Ben 114</strain>
    </source>
</reference>
<keyword evidence="2" id="KW-1185">Reference proteome</keyword>
<dbReference type="Proteomes" id="UP000516369">
    <property type="component" value="Chromosome"/>
</dbReference>
<evidence type="ECO:0000313" key="2">
    <source>
        <dbReference type="Proteomes" id="UP000516369"/>
    </source>
</evidence>
<dbReference type="EMBL" id="CP053923">
    <property type="protein sequence ID" value="QNT68215.1"/>
    <property type="molecule type" value="Genomic_DNA"/>
</dbReference>
<dbReference type="AlphaFoldDB" id="A0A7H1MXM9"/>
<organism evidence="1 2">
    <name type="scientific">Defluviicoccus vanus</name>
    <dbReference type="NCBI Taxonomy" id="111831"/>
    <lineage>
        <taxon>Bacteria</taxon>
        <taxon>Pseudomonadati</taxon>
        <taxon>Pseudomonadota</taxon>
        <taxon>Alphaproteobacteria</taxon>
        <taxon>Rhodospirillales</taxon>
        <taxon>Rhodospirillaceae</taxon>
        <taxon>Defluviicoccus</taxon>
    </lineage>
</organism>
<gene>
    <name evidence="1" type="ORF">HQ394_01065</name>
</gene>
<proteinExistence type="predicted"/>
<evidence type="ECO:0000313" key="1">
    <source>
        <dbReference type="EMBL" id="QNT68215.1"/>
    </source>
</evidence>
<dbReference type="KEGG" id="dvn:HQ394_01065"/>